<dbReference type="GO" id="GO:0007017">
    <property type="term" value="P:microtubule-based process"/>
    <property type="evidence" value="ECO:0007669"/>
    <property type="project" value="InterPro"/>
</dbReference>
<evidence type="ECO:0000313" key="7">
    <source>
        <dbReference type="Proteomes" id="UP000759131"/>
    </source>
</evidence>
<dbReference type="InterPro" id="IPR017907">
    <property type="entry name" value="Znf_RING_CS"/>
</dbReference>
<proteinExistence type="predicted"/>
<evidence type="ECO:0000256" key="1">
    <source>
        <dbReference type="ARBA" id="ARBA00022723"/>
    </source>
</evidence>
<keyword evidence="3" id="KW-0862">Zinc</keyword>
<evidence type="ECO:0000256" key="4">
    <source>
        <dbReference type="PROSITE-ProRule" id="PRU00175"/>
    </source>
</evidence>
<organism evidence="6">
    <name type="scientific">Medioppia subpectinata</name>
    <dbReference type="NCBI Taxonomy" id="1979941"/>
    <lineage>
        <taxon>Eukaryota</taxon>
        <taxon>Metazoa</taxon>
        <taxon>Ecdysozoa</taxon>
        <taxon>Arthropoda</taxon>
        <taxon>Chelicerata</taxon>
        <taxon>Arachnida</taxon>
        <taxon>Acari</taxon>
        <taxon>Acariformes</taxon>
        <taxon>Sarcoptiformes</taxon>
        <taxon>Oribatida</taxon>
        <taxon>Brachypylina</taxon>
        <taxon>Oppioidea</taxon>
        <taxon>Oppiidae</taxon>
        <taxon>Medioppia</taxon>
    </lineage>
</organism>
<dbReference type="GO" id="GO:0030286">
    <property type="term" value="C:dynein complex"/>
    <property type="evidence" value="ECO:0007669"/>
    <property type="project" value="InterPro"/>
</dbReference>
<evidence type="ECO:0000256" key="2">
    <source>
        <dbReference type="ARBA" id="ARBA00022771"/>
    </source>
</evidence>
<accession>A0A7R9KX56</accession>
<dbReference type="PROSITE" id="PS00518">
    <property type="entry name" value="ZF_RING_1"/>
    <property type="match status" value="1"/>
</dbReference>
<dbReference type="SMART" id="SM00184">
    <property type="entry name" value="RING"/>
    <property type="match status" value="1"/>
</dbReference>
<dbReference type="PANTHER" id="PTHR15315">
    <property type="entry name" value="RING FINGER PROTEIN 41, 151"/>
    <property type="match status" value="1"/>
</dbReference>
<dbReference type="Pfam" id="PF13923">
    <property type="entry name" value="zf-C3HC4_2"/>
    <property type="match status" value="1"/>
</dbReference>
<dbReference type="GO" id="GO:0008270">
    <property type="term" value="F:zinc ion binding"/>
    <property type="evidence" value="ECO:0007669"/>
    <property type="project" value="UniProtKB-KW"/>
</dbReference>
<dbReference type="InterPro" id="IPR001372">
    <property type="entry name" value="Dynein_light_chain_typ-1/2"/>
</dbReference>
<dbReference type="Proteomes" id="UP000759131">
    <property type="component" value="Unassembled WGS sequence"/>
</dbReference>
<evidence type="ECO:0000313" key="6">
    <source>
        <dbReference type="EMBL" id="CAD7631041.1"/>
    </source>
</evidence>
<dbReference type="Pfam" id="PF01221">
    <property type="entry name" value="Dynein_light"/>
    <property type="match status" value="1"/>
</dbReference>
<dbReference type="AlphaFoldDB" id="A0A7R9KX56"/>
<name>A0A7R9KX56_9ACAR</name>
<dbReference type="OrthoDB" id="6506853at2759"/>
<evidence type="ECO:0000256" key="3">
    <source>
        <dbReference type="ARBA" id="ARBA00022833"/>
    </source>
</evidence>
<dbReference type="Gene3D" id="3.30.40.10">
    <property type="entry name" value="Zinc/RING finger domain, C3HC4 (zinc finger)"/>
    <property type="match status" value="2"/>
</dbReference>
<sequence>MGYDRNRFMHHNPEHLDEFTCGICMDILVQPVFSPCCRHSYCSVCIRQWLMVNNTCPNDRAQLRDTDLIKQSRAFVNLLDNLQLKCDWVDYGCDESVRLCELADHVKKCVHNPGNKCANCDEFGAKNHDCLENLRQKCRRLETDVKRLSGANGHSTTGSTAATDNGCGSPHVALPCQPMGLRINSCELDANIRERVIEIASRLCMTCTTQRELAVQIKQELDKCYGTDWTCMIREPGRAAIAFYCEQSSFINFDLGAHNWIVFKNKNWK</sequence>
<evidence type="ECO:0000259" key="5">
    <source>
        <dbReference type="PROSITE" id="PS50089"/>
    </source>
</evidence>
<gene>
    <name evidence="6" type="ORF">OSB1V03_LOCUS11452</name>
</gene>
<reference evidence="6" key="1">
    <citation type="submission" date="2020-11" db="EMBL/GenBank/DDBJ databases">
        <authorList>
            <person name="Tran Van P."/>
        </authorList>
    </citation>
    <scope>NUCLEOTIDE SEQUENCE</scope>
</reference>
<dbReference type="SUPFAM" id="SSF54648">
    <property type="entry name" value="DLC"/>
    <property type="match status" value="1"/>
</dbReference>
<dbReference type="SMART" id="SM01375">
    <property type="entry name" value="Dynein_light"/>
    <property type="match status" value="1"/>
</dbReference>
<dbReference type="EMBL" id="CAJPIZ010008918">
    <property type="protein sequence ID" value="CAG2111471.1"/>
    <property type="molecule type" value="Genomic_DNA"/>
</dbReference>
<dbReference type="InterPro" id="IPR037177">
    <property type="entry name" value="DLC_sf"/>
</dbReference>
<keyword evidence="7" id="KW-1185">Reference proteome</keyword>
<dbReference type="Gene3D" id="3.30.740.10">
    <property type="entry name" value="Protein Inhibitor Of Neuronal Nitric Oxide Synthase"/>
    <property type="match status" value="1"/>
</dbReference>
<dbReference type="PANTHER" id="PTHR15315:SF26">
    <property type="entry name" value="E3 UBIQUITIN-PROTEIN LIGASE NRDP1"/>
    <property type="match status" value="1"/>
</dbReference>
<dbReference type="EMBL" id="OC863493">
    <property type="protein sequence ID" value="CAD7631041.1"/>
    <property type="molecule type" value="Genomic_DNA"/>
</dbReference>
<dbReference type="InterPro" id="IPR013083">
    <property type="entry name" value="Znf_RING/FYVE/PHD"/>
</dbReference>
<keyword evidence="1" id="KW-0479">Metal-binding</keyword>
<dbReference type="SUPFAM" id="SSF57850">
    <property type="entry name" value="RING/U-box"/>
    <property type="match status" value="1"/>
</dbReference>
<protein>
    <recommendedName>
        <fullName evidence="5">RING-type domain-containing protein</fullName>
    </recommendedName>
</protein>
<feature type="domain" description="RING-type" evidence="5">
    <location>
        <begin position="21"/>
        <end position="60"/>
    </location>
</feature>
<dbReference type="InterPro" id="IPR001841">
    <property type="entry name" value="Znf_RING"/>
</dbReference>
<dbReference type="PROSITE" id="PS50089">
    <property type="entry name" value="ZF_RING_2"/>
    <property type="match status" value="1"/>
</dbReference>
<keyword evidence="2 4" id="KW-0863">Zinc-finger</keyword>